<feature type="chain" id="PRO_5032619528" description="SH3 domain-containing protein" evidence="1">
    <location>
        <begin position="22"/>
        <end position="96"/>
    </location>
</feature>
<reference evidence="2" key="1">
    <citation type="submission" date="2021-02" db="EMBL/GenBank/DDBJ databases">
        <authorList>
            <person name="Nowell W R."/>
        </authorList>
    </citation>
    <scope>NUCLEOTIDE SEQUENCE</scope>
</reference>
<organism evidence="2 3">
    <name type="scientific">Adineta steineri</name>
    <dbReference type="NCBI Taxonomy" id="433720"/>
    <lineage>
        <taxon>Eukaryota</taxon>
        <taxon>Metazoa</taxon>
        <taxon>Spiralia</taxon>
        <taxon>Gnathifera</taxon>
        <taxon>Rotifera</taxon>
        <taxon>Eurotatoria</taxon>
        <taxon>Bdelloidea</taxon>
        <taxon>Adinetida</taxon>
        <taxon>Adinetidae</taxon>
        <taxon>Adineta</taxon>
    </lineage>
</organism>
<protein>
    <recommendedName>
        <fullName evidence="4">SH3 domain-containing protein</fullName>
    </recommendedName>
</protein>
<evidence type="ECO:0000256" key="1">
    <source>
        <dbReference type="SAM" id="SignalP"/>
    </source>
</evidence>
<sequence>MHLATIRLFIVLSIAIAICEASYVLCHQRQPIHTCESMSCPVISDAVTHKRYPCDCFEIEIVSGKKQKWYRIELPNGHHGYVTNDNCASNGNVPRC</sequence>
<dbReference type="AlphaFoldDB" id="A0A820BP29"/>
<evidence type="ECO:0000313" key="3">
    <source>
        <dbReference type="Proteomes" id="UP000663868"/>
    </source>
</evidence>
<keyword evidence="1" id="KW-0732">Signal</keyword>
<dbReference type="EMBL" id="CAJOBB010008541">
    <property type="protein sequence ID" value="CAF4210309.1"/>
    <property type="molecule type" value="Genomic_DNA"/>
</dbReference>
<gene>
    <name evidence="2" type="ORF">KXQ929_LOCUS40614</name>
</gene>
<evidence type="ECO:0000313" key="2">
    <source>
        <dbReference type="EMBL" id="CAF4210309.1"/>
    </source>
</evidence>
<name>A0A820BP29_9BILA</name>
<feature type="signal peptide" evidence="1">
    <location>
        <begin position="1"/>
        <end position="21"/>
    </location>
</feature>
<dbReference type="Gene3D" id="2.30.30.40">
    <property type="entry name" value="SH3 Domains"/>
    <property type="match status" value="1"/>
</dbReference>
<proteinExistence type="predicted"/>
<evidence type="ECO:0008006" key="4">
    <source>
        <dbReference type="Google" id="ProtNLM"/>
    </source>
</evidence>
<accession>A0A820BP29</accession>
<dbReference type="Proteomes" id="UP000663868">
    <property type="component" value="Unassembled WGS sequence"/>
</dbReference>
<comment type="caution">
    <text evidence="2">The sequence shown here is derived from an EMBL/GenBank/DDBJ whole genome shotgun (WGS) entry which is preliminary data.</text>
</comment>